<accession>A0AA85AJ47</accession>
<feature type="signal peptide" evidence="1">
    <location>
        <begin position="1"/>
        <end position="24"/>
    </location>
</feature>
<keyword evidence="1" id="KW-0732">Signal</keyword>
<evidence type="ECO:0000313" key="2">
    <source>
        <dbReference type="Proteomes" id="UP000050790"/>
    </source>
</evidence>
<proteinExistence type="predicted"/>
<reference evidence="3" key="1">
    <citation type="submission" date="2023-11" db="UniProtKB">
        <authorList>
            <consortium name="WormBaseParasite"/>
        </authorList>
    </citation>
    <scope>IDENTIFICATION</scope>
</reference>
<feature type="chain" id="PRO_5041727004" evidence="1">
    <location>
        <begin position="25"/>
        <end position="80"/>
    </location>
</feature>
<evidence type="ECO:0000313" key="3">
    <source>
        <dbReference type="WBParaSite" id="SMRG1_88520.1"/>
    </source>
</evidence>
<evidence type="ECO:0000256" key="1">
    <source>
        <dbReference type="SAM" id="SignalP"/>
    </source>
</evidence>
<organism evidence="2 3">
    <name type="scientific">Schistosoma margrebowiei</name>
    <dbReference type="NCBI Taxonomy" id="48269"/>
    <lineage>
        <taxon>Eukaryota</taxon>
        <taxon>Metazoa</taxon>
        <taxon>Spiralia</taxon>
        <taxon>Lophotrochozoa</taxon>
        <taxon>Platyhelminthes</taxon>
        <taxon>Trematoda</taxon>
        <taxon>Digenea</taxon>
        <taxon>Strigeidida</taxon>
        <taxon>Schistosomatoidea</taxon>
        <taxon>Schistosomatidae</taxon>
        <taxon>Schistosoma</taxon>
    </lineage>
</organism>
<dbReference type="WBParaSite" id="SMRG1_88520.1">
    <property type="protein sequence ID" value="SMRG1_88520.1"/>
    <property type="gene ID" value="SMRG1_88520"/>
</dbReference>
<protein>
    <submittedName>
        <fullName evidence="3">Uncharacterized protein</fullName>
    </submittedName>
</protein>
<name>A0AA85AJ47_9TREM</name>
<dbReference type="Proteomes" id="UP000050790">
    <property type="component" value="Unassembled WGS sequence"/>
</dbReference>
<sequence>MIMNTKSFTISMFIMTLLMKRSDPSPTINAIIKDRWERFLIRQENEEFWYNFFELILTWLESCYFKGSLWRAALFPNATN</sequence>
<dbReference type="AlphaFoldDB" id="A0AA85AJ47"/>